<sequence>MRGEREDAETTGGAGLAVGLVLFGTVLVGLLTWIIWRGSGNLVLAFVVAVVPVAVSLAWLWSRMR</sequence>
<feature type="transmembrane region" description="Helical" evidence="1">
    <location>
        <begin position="42"/>
        <end position="61"/>
    </location>
</feature>
<evidence type="ECO:0000256" key="1">
    <source>
        <dbReference type="SAM" id="Phobius"/>
    </source>
</evidence>
<reference evidence="2 3" key="1">
    <citation type="submission" date="2019-07" db="EMBL/GenBank/DDBJ databases">
        <title>Whole genome shotgun sequence of Kocuria turfanensis NBRC 107627.</title>
        <authorList>
            <person name="Hosoyama A."/>
            <person name="Uohara A."/>
            <person name="Ohji S."/>
            <person name="Ichikawa N."/>
        </authorList>
    </citation>
    <scope>NUCLEOTIDE SEQUENCE [LARGE SCALE GENOMIC DNA]</scope>
    <source>
        <strain evidence="2 3">NBRC 107627</strain>
    </source>
</reference>
<comment type="caution">
    <text evidence="2">The sequence shown here is derived from an EMBL/GenBank/DDBJ whole genome shotgun (WGS) entry which is preliminary data.</text>
</comment>
<dbReference type="EMBL" id="BJZS01000104">
    <property type="protein sequence ID" value="GEO97044.1"/>
    <property type="molecule type" value="Genomic_DNA"/>
</dbReference>
<dbReference type="AlphaFoldDB" id="A0A512IH90"/>
<keyword evidence="1" id="KW-0472">Membrane</keyword>
<evidence type="ECO:0000313" key="2">
    <source>
        <dbReference type="EMBL" id="GEO97044.1"/>
    </source>
</evidence>
<accession>A0A512IH90</accession>
<gene>
    <name evidence="2" type="ORF">KTU01_31670</name>
</gene>
<evidence type="ECO:0000313" key="3">
    <source>
        <dbReference type="Proteomes" id="UP000321103"/>
    </source>
</evidence>
<feature type="transmembrane region" description="Helical" evidence="1">
    <location>
        <begin position="12"/>
        <end position="36"/>
    </location>
</feature>
<keyword evidence="1" id="KW-0812">Transmembrane</keyword>
<organism evidence="2 3">
    <name type="scientific">Kocuria turfanensis</name>
    <dbReference type="NCBI Taxonomy" id="388357"/>
    <lineage>
        <taxon>Bacteria</taxon>
        <taxon>Bacillati</taxon>
        <taxon>Actinomycetota</taxon>
        <taxon>Actinomycetes</taxon>
        <taxon>Micrococcales</taxon>
        <taxon>Micrococcaceae</taxon>
        <taxon>Kocuria</taxon>
    </lineage>
</organism>
<dbReference type="Proteomes" id="UP000321103">
    <property type="component" value="Unassembled WGS sequence"/>
</dbReference>
<keyword evidence="1" id="KW-1133">Transmembrane helix</keyword>
<name>A0A512IH90_9MICC</name>
<protein>
    <submittedName>
        <fullName evidence="2">Uncharacterized protein</fullName>
    </submittedName>
</protein>
<proteinExistence type="predicted"/>
<keyword evidence="3" id="KW-1185">Reference proteome</keyword>